<evidence type="ECO:0000313" key="2">
    <source>
        <dbReference type="EMBL" id="WOB06021.1"/>
    </source>
</evidence>
<dbReference type="InterPro" id="IPR050789">
    <property type="entry name" value="Diverse_Enzym_Activities"/>
</dbReference>
<dbReference type="EC" id="3.1.1.103" evidence="2"/>
<evidence type="ECO:0000313" key="3">
    <source>
        <dbReference type="Proteomes" id="UP001303946"/>
    </source>
</evidence>
<dbReference type="PANTHER" id="PTHR43283:SF3">
    <property type="entry name" value="BETA-LACTAMASE FAMILY PROTEIN (AFU_ORTHOLOGUE AFUA_5G07500)"/>
    <property type="match status" value="1"/>
</dbReference>
<dbReference type="InterPro" id="IPR012338">
    <property type="entry name" value="Beta-lactam/transpept-like"/>
</dbReference>
<reference evidence="2 3" key="1">
    <citation type="submission" date="2023-10" db="EMBL/GenBank/DDBJ databases">
        <title>Bacteria for the degradation of biodegradable plastic PBAT(Polybutylene adipate terephthalate).</title>
        <authorList>
            <person name="Weon H.-Y."/>
            <person name="Yeon J."/>
        </authorList>
    </citation>
    <scope>NUCLEOTIDE SEQUENCE [LARGE SCALE GENOMIC DNA]</scope>
    <source>
        <strain evidence="2 3">SBD 7-3</strain>
    </source>
</reference>
<dbReference type="Pfam" id="PF00144">
    <property type="entry name" value="Beta-lactamase"/>
    <property type="match status" value="1"/>
</dbReference>
<accession>A0ABZ0CNC7</accession>
<protein>
    <submittedName>
        <fullName evidence="2">Serine hydrolase domain-containing protein</fullName>
        <ecNumber evidence="2">3.1.1.103</ecNumber>
    </submittedName>
</protein>
<evidence type="ECO:0000259" key="1">
    <source>
        <dbReference type="Pfam" id="PF00144"/>
    </source>
</evidence>
<dbReference type="Gene3D" id="3.40.710.10">
    <property type="entry name" value="DD-peptidase/beta-lactamase superfamily"/>
    <property type="match status" value="1"/>
</dbReference>
<dbReference type="RefSeq" id="WP_316698237.1">
    <property type="nucleotide sequence ID" value="NZ_CP136336.1"/>
</dbReference>
<keyword evidence="3" id="KW-1185">Reference proteome</keyword>
<organism evidence="2 3">
    <name type="scientific">Piscinibacter gummiphilus</name>
    <dbReference type="NCBI Taxonomy" id="946333"/>
    <lineage>
        <taxon>Bacteria</taxon>
        <taxon>Pseudomonadati</taxon>
        <taxon>Pseudomonadota</taxon>
        <taxon>Betaproteobacteria</taxon>
        <taxon>Burkholderiales</taxon>
        <taxon>Sphaerotilaceae</taxon>
        <taxon>Piscinibacter</taxon>
    </lineage>
</organism>
<sequence>MSNNTGLDADRLGLITEHLNKHYIKPGKLPGCQTLVARHGKIAYQSALGLMDRERNKPLREDTIFRIYSMTKPITSIALMQLYEQSHFQLNDAVSRYIPEWKKQRVWVSGSGPTMQTKVPDRPVSFRNVLNHSGGITYGGGPLAIPGATLHPVDQVYSDLGLTRGARQDLESFVKKLGQVPLRYEPGERWMYSFSTDVCGYLVQAISGMPFEDYLQKHIFGPLGMKDTAFQIAPEKVDRFAANYVRREDKTLEVMDDPLASSYAKPPVFVSGGGGLLSTMADYHRFCEMLRRGGELDGARIVGPRTLRLMTQNHLAGGKDLTQVALGNFSETANEGIGFGLGFATTISEVAAGSYGPGDFYWGGMASTIFWVDPREDLVVIFMTQLVPSGTFNIRGQLKNLVYSAIVD</sequence>
<keyword evidence="2" id="KW-0378">Hydrolase</keyword>
<proteinExistence type="predicted"/>
<name>A0ABZ0CNC7_9BURK</name>
<gene>
    <name evidence="2" type="ORF">RXV79_13930</name>
</gene>
<feature type="domain" description="Beta-lactamase-related" evidence="1">
    <location>
        <begin position="25"/>
        <end position="390"/>
    </location>
</feature>
<dbReference type="InterPro" id="IPR001466">
    <property type="entry name" value="Beta-lactam-related"/>
</dbReference>
<dbReference type="SUPFAM" id="SSF56601">
    <property type="entry name" value="beta-lactamase/transpeptidase-like"/>
    <property type="match status" value="1"/>
</dbReference>
<dbReference type="Proteomes" id="UP001303946">
    <property type="component" value="Chromosome"/>
</dbReference>
<dbReference type="EMBL" id="CP136336">
    <property type="protein sequence ID" value="WOB06021.1"/>
    <property type="molecule type" value="Genomic_DNA"/>
</dbReference>
<dbReference type="GO" id="GO:0016787">
    <property type="term" value="F:hydrolase activity"/>
    <property type="evidence" value="ECO:0007669"/>
    <property type="project" value="UniProtKB-KW"/>
</dbReference>
<dbReference type="PANTHER" id="PTHR43283">
    <property type="entry name" value="BETA-LACTAMASE-RELATED"/>
    <property type="match status" value="1"/>
</dbReference>